<evidence type="ECO:0000259" key="3">
    <source>
        <dbReference type="Pfam" id="PF14686"/>
    </source>
</evidence>
<feature type="domain" description="Rhamnogalacturonan lyase" evidence="3">
    <location>
        <begin position="155"/>
        <end position="198"/>
    </location>
</feature>
<feature type="signal peptide" evidence="2">
    <location>
        <begin position="1"/>
        <end position="31"/>
    </location>
</feature>
<protein>
    <recommendedName>
        <fullName evidence="3">Rhamnogalacturonan lyase domain-containing protein</fullName>
    </recommendedName>
</protein>
<reference evidence="4 5" key="1">
    <citation type="submission" date="2020-08" db="EMBL/GenBank/DDBJ databases">
        <title>Novel species isolated from subtropical streams in China.</title>
        <authorList>
            <person name="Lu H."/>
        </authorList>
    </citation>
    <scope>NUCLEOTIDE SEQUENCE [LARGE SCALE GENOMIC DNA]</scope>
    <source>
        <strain evidence="4 5">CY18W</strain>
    </source>
</reference>
<gene>
    <name evidence="4" type="ORF">H8L32_19740</name>
</gene>
<dbReference type="RefSeq" id="WP_186948985.1">
    <property type="nucleotide sequence ID" value="NZ_JACOGF010000011.1"/>
</dbReference>
<name>A0ABR6ZV83_9BURK</name>
<sequence>MQARAAHPSRNKFCLLLSALGLLSCSLTAHAGLLVGHLTDKNTQSVANAVLFATPLDTPVPAKKAGDTSIVAQENYAFSPFLTVVRSGSLIRFPNKDNHEHHLKSFSPAKTFELRVNSKKEEPAPILFDKAGEVALVCHFHDWMRGFIYVVDTPYFAKTDASGSAVINNLPAGKYEVKAWAPNMLGEPLTQTVQVASDGPSNIKFQFNFVPKAPPAPRNLSKGTATFGYD</sequence>
<evidence type="ECO:0000256" key="2">
    <source>
        <dbReference type="SAM" id="SignalP"/>
    </source>
</evidence>
<dbReference type="InterPro" id="IPR029413">
    <property type="entry name" value="RG-lyase_II"/>
</dbReference>
<dbReference type="PROSITE" id="PS51257">
    <property type="entry name" value="PROKAR_LIPOPROTEIN"/>
    <property type="match status" value="1"/>
</dbReference>
<dbReference type="SUPFAM" id="SSF49503">
    <property type="entry name" value="Cupredoxins"/>
    <property type="match status" value="1"/>
</dbReference>
<comment type="subcellular location">
    <subcellularLocation>
        <location evidence="1">Periplasm</location>
    </subcellularLocation>
</comment>
<organism evidence="4 5">
    <name type="scientific">Undibacterium hunanense</name>
    <dbReference type="NCBI Taxonomy" id="2762292"/>
    <lineage>
        <taxon>Bacteria</taxon>
        <taxon>Pseudomonadati</taxon>
        <taxon>Pseudomonadota</taxon>
        <taxon>Betaproteobacteria</taxon>
        <taxon>Burkholderiales</taxon>
        <taxon>Oxalobacteraceae</taxon>
        <taxon>Undibacterium</taxon>
    </lineage>
</organism>
<dbReference type="Gene3D" id="2.60.40.420">
    <property type="entry name" value="Cupredoxins - blue copper proteins"/>
    <property type="match status" value="1"/>
</dbReference>
<dbReference type="InterPro" id="IPR008972">
    <property type="entry name" value="Cupredoxin"/>
</dbReference>
<comment type="caution">
    <text evidence="4">The sequence shown here is derived from an EMBL/GenBank/DDBJ whole genome shotgun (WGS) entry which is preliminary data.</text>
</comment>
<dbReference type="Gene3D" id="2.60.40.1120">
    <property type="entry name" value="Carboxypeptidase-like, regulatory domain"/>
    <property type="match status" value="1"/>
</dbReference>
<accession>A0ABR6ZV83</accession>
<dbReference type="Pfam" id="PF14686">
    <property type="entry name" value="fn3_3"/>
    <property type="match status" value="1"/>
</dbReference>
<proteinExistence type="predicted"/>
<keyword evidence="5" id="KW-1185">Reference proteome</keyword>
<evidence type="ECO:0000256" key="1">
    <source>
        <dbReference type="ARBA" id="ARBA00004418"/>
    </source>
</evidence>
<evidence type="ECO:0000313" key="4">
    <source>
        <dbReference type="EMBL" id="MBC3919719.1"/>
    </source>
</evidence>
<dbReference type="InterPro" id="IPR013784">
    <property type="entry name" value="Carb-bd-like_fold"/>
</dbReference>
<feature type="chain" id="PRO_5045832587" description="Rhamnogalacturonan lyase domain-containing protein" evidence="2">
    <location>
        <begin position="32"/>
        <end position="230"/>
    </location>
</feature>
<dbReference type="SUPFAM" id="SSF49452">
    <property type="entry name" value="Starch-binding domain-like"/>
    <property type="match status" value="1"/>
</dbReference>
<evidence type="ECO:0000313" key="5">
    <source>
        <dbReference type="Proteomes" id="UP000650424"/>
    </source>
</evidence>
<keyword evidence="2" id="KW-0732">Signal</keyword>
<dbReference type="EMBL" id="JACOGF010000011">
    <property type="protein sequence ID" value="MBC3919719.1"/>
    <property type="molecule type" value="Genomic_DNA"/>
</dbReference>
<dbReference type="Proteomes" id="UP000650424">
    <property type="component" value="Unassembled WGS sequence"/>
</dbReference>